<dbReference type="PROSITE" id="PS51375">
    <property type="entry name" value="PPR"/>
    <property type="match status" value="2"/>
</dbReference>
<evidence type="ECO:0000313" key="3">
    <source>
        <dbReference type="EMBL" id="CDR95373.1"/>
    </source>
</evidence>
<evidence type="ECO:0000313" key="4">
    <source>
        <dbReference type="Proteomes" id="UP000033188"/>
    </source>
</evidence>
<name>A0A061D474_BABBI</name>
<feature type="repeat" description="PPR" evidence="2">
    <location>
        <begin position="164"/>
        <end position="198"/>
    </location>
</feature>
<protein>
    <submittedName>
        <fullName evidence="3">Pentatricopeptide repeat domain containing protein, putative</fullName>
    </submittedName>
</protein>
<accession>A0A061D474</accession>
<proteinExistence type="predicted"/>
<dbReference type="STRING" id="5866.A0A061D474"/>
<dbReference type="OrthoDB" id="185373at2759"/>
<dbReference type="RefSeq" id="XP_012767559.1">
    <property type="nucleotide sequence ID" value="XM_012912105.1"/>
</dbReference>
<dbReference type="Proteomes" id="UP000033188">
    <property type="component" value="Chromosome 2"/>
</dbReference>
<feature type="repeat" description="PPR" evidence="2">
    <location>
        <begin position="93"/>
        <end position="127"/>
    </location>
</feature>
<evidence type="ECO:0000256" key="2">
    <source>
        <dbReference type="PROSITE-ProRule" id="PRU00708"/>
    </source>
</evidence>
<dbReference type="PANTHER" id="PTHR47941">
    <property type="entry name" value="PENTATRICOPEPTIDE REPEAT-CONTAINING PROTEIN 3, MITOCHONDRIAL"/>
    <property type="match status" value="1"/>
</dbReference>
<sequence length="478" mass="54953">MLHFVSQLHDITHSWKLKKGLVTSHDVNCIIKDHASRGDLKGVLSLLSELRSNGFAITKENYNNILIAFQNVYTADTARYICLCLIADGMSPDLTTYTFLIKAHVLTGDVSSAFTFYRKMERAGIRADLTVYTTLIDGLVGKGLLDNAWRLYGYIRTWRLIQPDVHLFTTMIKASAHSGDTHRAVSLYDEMLQLNISPTSHTYEALIHCCSREKCYAQRCLEFYDRMRCNDTPIRHDTLIHLLRACKNIGNTRKAMDVLRDASDQGINIDENILAAAINVMLNDSFESTASYFRKTEGVRKACCLVRSLLTLKKVVTTKVMNTIMEVYENAGYYDYAVAAYNYFHRLGVEPDHQSHTILLRIFGEKLRDPCRFFAVWQTVRDNIKPGREFLNVALDMAMLSNSAKRTLYILEHMYESKTHPLPELAATLHIKGRNIPQIHIMINRLFCLQKSLSYDKKQKDHQMMQTFLDENRLYYAN</sequence>
<keyword evidence="1" id="KW-0677">Repeat</keyword>
<gene>
    <name evidence="3" type="ORF">BBBOND_0205310</name>
</gene>
<evidence type="ECO:0000256" key="1">
    <source>
        <dbReference type="ARBA" id="ARBA00022737"/>
    </source>
</evidence>
<dbReference type="VEuPathDB" id="PiroplasmaDB:BBBOND_0205310"/>
<dbReference type="InterPro" id="IPR002885">
    <property type="entry name" value="PPR_rpt"/>
</dbReference>
<keyword evidence="4" id="KW-1185">Reference proteome</keyword>
<dbReference type="AlphaFoldDB" id="A0A061D474"/>
<dbReference type="KEGG" id="bbig:BBBOND_0205310"/>
<dbReference type="InterPro" id="IPR011990">
    <property type="entry name" value="TPR-like_helical_dom_sf"/>
</dbReference>
<dbReference type="GeneID" id="24563914"/>
<organism evidence="3 4">
    <name type="scientific">Babesia bigemina</name>
    <dbReference type="NCBI Taxonomy" id="5866"/>
    <lineage>
        <taxon>Eukaryota</taxon>
        <taxon>Sar</taxon>
        <taxon>Alveolata</taxon>
        <taxon>Apicomplexa</taxon>
        <taxon>Aconoidasida</taxon>
        <taxon>Piroplasmida</taxon>
        <taxon>Babesiidae</taxon>
        <taxon>Babesia</taxon>
    </lineage>
</organism>
<dbReference type="EMBL" id="LK391708">
    <property type="protein sequence ID" value="CDR95373.1"/>
    <property type="molecule type" value="Genomic_DNA"/>
</dbReference>
<dbReference type="NCBIfam" id="TIGR00756">
    <property type="entry name" value="PPR"/>
    <property type="match status" value="3"/>
</dbReference>
<dbReference type="Pfam" id="PF13041">
    <property type="entry name" value="PPR_2"/>
    <property type="match status" value="2"/>
</dbReference>
<reference evidence="4" key="1">
    <citation type="submission" date="2014-06" db="EMBL/GenBank/DDBJ databases">
        <authorList>
            <person name="Aslett M."/>
            <person name="De Silva N."/>
        </authorList>
    </citation>
    <scope>NUCLEOTIDE SEQUENCE [LARGE SCALE GENOMIC DNA]</scope>
    <source>
        <strain evidence="4">Bond</strain>
    </source>
</reference>
<dbReference type="Gene3D" id="1.25.40.10">
    <property type="entry name" value="Tetratricopeptide repeat domain"/>
    <property type="match status" value="3"/>
</dbReference>